<dbReference type="SUPFAM" id="SSF53649">
    <property type="entry name" value="Alkaline phosphatase-like"/>
    <property type="match status" value="1"/>
</dbReference>
<sequence length="530" mass="58739">MSFSSRTFESFKSQAVRAILWAAVFAWAVTSIVDVSVELMPSWRPMLFAAIFLVLYVFLKICPEPRRVTLRWTYGATLFLAVWYILYSLFGAVDLQAILFHLNYDVGSDDVQDQAFKQSLVAIIPFVLVMISWWQLAGMSRGMAFLNRCLPLALLALNPLTWLGAASALASAAPPPMDLSLAFKDPETDVVASGPTKNLLHIFVESAELTFWDEERFGDVARPLKNLSAKAWSAENVEQVDLTGWTLAGHVASTCGVPLLSLGVIHRNSFDLVDEIVPGAECLGDILERNGYTNVFLKGASLDFAGTRGFAANHGYQRLLGFDELHDRFPGRVNHWGLHDEDMLQVAYEQISELEKQGAPHSLMLTTLGGHAPTGLISPSCEALPLVTRQPNDTLKAFACTNWLVERFVDRLERDGLLENTVVVIQSDHLAMRNEVYGDLQASDRRNMFMVLGTEHRETVSNPASTIDLFPTILAAMGFSVPDGRAGLGVDLRSNMPTLVEKLGTDDMNRAIAQADELRDRVWGLDRQLH</sequence>
<dbReference type="InterPro" id="IPR000917">
    <property type="entry name" value="Sulfatase_N"/>
</dbReference>
<dbReference type="AlphaFoldDB" id="A0A7C1T2K1"/>
<evidence type="ECO:0000256" key="2">
    <source>
        <dbReference type="ARBA" id="ARBA00022475"/>
    </source>
</evidence>
<feature type="domain" description="Sulfatase N-terminal" evidence="7">
    <location>
        <begin position="270"/>
        <end position="478"/>
    </location>
</feature>
<accession>A0A7C1T2K1</accession>
<evidence type="ECO:0000259" key="7">
    <source>
        <dbReference type="Pfam" id="PF00884"/>
    </source>
</evidence>
<feature type="transmembrane region" description="Helical" evidence="6">
    <location>
        <begin position="18"/>
        <end position="37"/>
    </location>
</feature>
<dbReference type="EMBL" id="DSKI01000501">
    <property type="protein sequence ID" value="HEB43961.1"/>
    <property type="molecule type" value="Genomic_DNA"/>
</dbReference>
<dbReference type="Gene3D" id="3.40.720.10">
    <property type="entry name" value="Alkaline Phosphatase, subunit A"/>
    <property type="match status" value="1"/>
</dbReference>
<evidence type="ECO:0000256" key="1">
    <source>
        <dbReference type="ARBA" id="ARBA00004651"/>
    </source>
</evidence>
<feature type="transmembrane region" description="Helical" evidence="6">
    <location>
        <begin position="74"/>
        <end position="99"/>
    </location>
</feature>
<dbReference type="PANTHER" id="PTHR47371:SF3">
    <property type="entry name" value="PHOSPHOGLYCEROL TRANSFERASE I"/>
    <property type="match status" value="1"/>
</dbReference>
<dbReference type="CDD" id="cd16015">
    <property type="entry name" value="LTA_synthase"/>
    <property type="match status" value="1"/>
</dbReference>
<keyword evidence="2" id="KW-1003">Cell membrane</keyword>
<dbReference type="Pfam" id="PF00884">
    <property type="entry name" value="Sulfatase"/>
    <property type="match status" value="1"/>
</dbReference>
<name>A0A7C1T2K1_9HYPH</name>
<dbReference type="GO" id="GO:0005886">
    <property type="term" value="C:plasma membrane"/>
    <property type="evidence" value="ECO:0007669"/>
    <property type="project" value="UniProtKB-SubCell"/>
</dbReference>
<comment type="caution">
    <text evidence="8">The sequence shown here is derived from an EMBL/GenBank/DDBJ whole genome shotgun (WGS) entry which is preliminary data.</text>
</comment>
<evidence type="ECO:0000256" key="3">
    <source>
        <dbReference type="ARBA" id="ARBA00022692"/>
    </source>
</evidence>
<gene>
    <name evidence="8" type="ORF">ENP70_09740</name>
</gene>
<organism evidence="8">
    <name type="scientific">Agrobacterium albertimagni</name>
    <dbReference type="NCBI Taxonomy" id="147266"/>
    <lineage>
        <taxon>Bacteria</taxon>
        <taxon>Pseudomonadati</taxon>
        <taxon>Pseudomonadota</taxon>
        <taxon>Alphaproteobacteria</taxon>
        <taxon>Hyphomicrobiales</taxon>
        <taxon>Rhizobiaceae</taxon>
        <taxon>Rhizobium/Agrobacterium group</taxon>
        <taxon>Agrobacterium</taxon>
    </lineage>
</organism>
<evidence type="ECO:0000313" key="8">
    <source>
        <dbReference type="EMBL" id="HEB43961.1"/>
    </source>
</evidence>
<dbReference type="PANTHER" id="PTHR47371">
    <property type="entry name" value="LIPOTEICHOIC ACID SYNTHASE"/>
    <property type="match status" value="1"/>
</dbReference>
<feature type="transmembrane region" description="Helical" evidence="6">
    <location>
        <begin position="119"/>
        <end position="137"/>
    </location>
</feature>
<evidence type="ECO:0000256" key="6">
    <source>
        <dbReference type="SAM" id="Phobius"/>
    </source>
</evidence>
<protein>
    <recommendedName>
        <fullName evidence="7">Sulfatase N-terminal domain-containing protein</fullName>
    </recommendedName>
</protein>
<feature type="transmembrane region" description="Helical" evidence="6">
    <location>
        <begin position="43"/>
        <end position="62"/>
    </location>
</feature>
<comment type="subcellular location">
    <subcellularLocation>
        <location evidence="1">Cell membrane</location>
        <topology evidence="1">Multi-pass membrane protein</topology>
    </subcellularLocation>
</comment>
<evidence type="ECO:0000256" key="4">
    <source>
        <dbReference type="ARBA" id="ARBA00022989"/>
    </source>
</evidence>
<keyword evidence="5 6" id="KW-0472">Membrane</keyword>
<dbReference type="InterPro" id="IPR050448">
    <property type="entry name" value="OpgB/LTA_synthase_biosynth"/>
</dbReference>
<keyword evidence="4 6" id="KW-1133">Transmembrane helix</keyword>
<keyword evidence="3 6" id="KW-0812">Transmembrane</keyword>
<feature type="transmembrane region" description="Helical" evidence="6">
    <location>
        <begin position="149"/>
        <end position="170"/>
    </location>
</feature>
<reference evidence="8" key="1">
    <citation type="journal article" date="2020" name="mSystems">
        <title>Genome- and Community-Level Interaction Insights into Carbon Utilization and Element Cycling Functions of Hydrothermarchaeota in Hydrothermal Sediment.</title>
        <authorList>
            <person name="Zhou Z."/>
            <person name="Liu Y."/>
            <person name="Xu W."/>
            <person name="Pan J."/>
            <person name="Luo Z.H."/>
            <person name="Li M."/>
        </authorList>
    </citation>
    <scope>NUCLEOTIDE SEQUENCE [LARGE SCALE GENOMIC DNA]</scope>
    <source>
        <strain evidence="8">SpSt-243</strain>
    </source>
</reference>
<dbReference type="InterPro" id="IPR017850">
    <property type="entry name" value="Alkaline_phosphatase_core_sf"/>
</dbReference>
<proteinExistence type="predicted"/>
<evidence type="ECO:0000256" key="5">
    <source>
        <dbReference type="ARBA" id="ARBA00023136"/>
    </source>
</evidence>